<dbReference type="PANTHER" id="PTHR23257">
    <property type="entry name" value="SERINE-THREONINE PROTEIN KINASE"/>
    <property type="match status" value="1"/>
</dbReference>
<dbReference type="InterPro" id="IPR050167">
    <property type="entry name" value="Ser_Thr_protein_kinase"/>
</dbReference>
<accession>A0A164ND01</accession>
<keyword evidence="2" id="KW-0418">Kinase</keyword>
<dbReference type="OrthoDB" id="2642739at2759"/>
<dbReference type="GO" id="GO:0004672">
    <property type="term" value="F:protein kinase activity"/>
    <property type="evidence" value="ECO:0007669"/>
    <property type="project" value="InterPro"/>
</dbReference>
<dbReference type="Gene3D" id="1.10.510.10">
    <property type="entry name" value="Transferase(Phosphotransferase) domain 1"/>
    <property type="match status" value="1"/>
</dbReference>
<dbReference type="InterPro" id="IPR008271">
    <property type="entry name" value="Ser/Thr_kinase_AS"/>
</dbReference>
<evidence type="ECO:0000313" key="2">
    <source>
        <dbReference type="EMBL" id="KZS87590.1"/>
    </source>
</evidence>
<organism evidence="2 3">
    <name type="scientific">Sistotremastrum niveocremeum HHB9708</name>
    <dbReference type="NCBI Taxonomy" id="1314777"/>
    <lineage>
        <taxon>Eukaryota</taxon>
        <taxon>Fungi</taxon>
        <taxon>Dikarya</taxon>
        <taxon>Basidiomycota</taxon>
        <taxon>Agaricomycotina</taxon>
        <taxon>Agaricomycetes</taxon>
        <taxon>Sistotremastrales</taxon>
        <taxon>Sistotremastraceae</taxon>
        <taxon>Sertulicium</taxon>
        <taxon>Sertulicium niveocremeum</taxon>
    </lineage>
</organism>
<dbReference type="InterPro" id="IPR000719">
    <property type="entry name" value="Prot_kinase_dom"/>
</dbReference>
<feature type="non-terminal residue" evidence="2">
    <location>
        <position position="1"/>
    </location>
</feature>
<dbReference type="EMBL" id="KV419447">
    <property type="protein sequence ID" value="KZS87590.1"/>
    <property type="molecule type" value="Genomic_DNA"/>
</dbReference>
<reference evidence="2 3" key="1">
    <citation type="journal article" date="2016" name="Mol. Biol. Evol.">
        <title>Comparative Genomics of Early-Diverging Mushroom-Forming Fungi Provides Insights into the Origins of Lignocellulose Decay Capabilities.</title>
        <authorList>
            <person name="Nagy L.G."/>
            <person name="Riley R."/>
            <person name="Tritt A."/>
            <person name="Adam C."/>
            <person name="Daum C."/>
            <person name="Floudas D."/>
            <person name="Sun H."/>
            <person name="Yadav J.S."/>
            <person name="Pangilinan J."/>
            <person name="Larsson K.H."/>
            <person name="Matsuura K."/>
            <person name="Barry K."/>
            <person name="Labutti K."/>
            <person name="Kuo R."/>
            <person name="Ohm R.A."/>
            <person name="Bhattacharya S.S."/>
            <person name="Shirouzu T."/>
            <person name="Yoshinaga Y."/>
            <person name="Martin F.M."/>
            <person name="Grigoriev I.V."/>
            <person name="Hibbett D.S."/>
        </authorList>
    </citation>
    <scope>NUCLEOTIDE SEQUENCE [LARGE SCALE GENOMIC DNA]</scope>
    <source>
        <strain evidence="2 3">HHB9708</strain>
    </source>
</reference>
<dbReference type="PROSITE" id="PS00108">
    <property type="entry name" value="PROTEIN_KINASE_ST"/>
    <property type="match status" value="1"/>
</dbReference>
<dbReference type="SUPFAM" id="SSF56112">
    <property type="entry name" value="Protein kinase-like (PK-like)"/>
    <property type="match status" value="1"/>
</dbReference>
<evidence type="ECO:0000313" key="3">
    <source>
        <dbReference type="Proteomes" id="UP000076722"/>
    </source>
</evidence>
<dbReference type="SMART" id="SM00220">
    <property type="entry name" value="S_TKc"/>
    <property type="match status" value="1"/>
</dbReference>
<dbReference type="AlphaFoldDB" id="A0A164ND01"/>
<dbReference type="Pfam" id="PF00069">
    <property type="entry name" value="Pkinase"/>
    <property type="match status" value="1"/>
</dbReference>
<dbReference type="Proteomes" id="UP000076722">
    <property type="component" value="Unassembled WGS sequence"/>
</dbReference>
<feature type="domain" description="Protein kinase" evidence="1">
    <location>
        <begin position="1"/>
        <end position="198"/>
    </location>
</feature>
<proteinExistence type="predicted"/>
<keyword evidence="3" id="KW-1185">Reference proteome</keyword>
<name>A0A164ND01_9AGAM</name>
<dbReference type="InterPro" id="IPR011009">
    <property type="entry name" value="Kinase-like_dom_sf"/>
</dbReference>
<dbReference type="GO" id="GO:0005524">
    <property type="term" value="F:ATP binding"/>
    <property type="evidence" value="ECO:0007669"/>
    <property type="project" value="InterPro"/>
</dbReference>
<gene>
    <name evidence="2" type="ORF">SISNIDRAFT_535518</name>
</gene>
<sequence length="198" mass="22226">KRVDRELRIWSKISHENVLEFLGLCLFWRPNRPLSEGALLSLVSPWMKNGTSTQYLRNNPDVDRLDIVRLCYLSLPRSYHLHSLKVIGAYHGLSHLHSKGIIHGDIKGGNLLISDSGDPVLADFGLAVFAEKDDIISSTTWFSHSDSGLRGTSRWMSPELLNPGASSSYESDVWGFGCLILVRSHQMQQNIQTHSDNS</sequence>
<keyword evidence="2" id="KW-0808">Transferase</keyword>
<evidence type="ECO:0000259" key="1">
    <source>
        <dbReference type="PROSITE" id="PS50011"/>
    </source>
</evidence>
<protein>
    <submittedName>
        <fullName evidence="2">Kinase-like protein</fullName>
    </submittedName>
</protein>
<dbReference type="PROSITE" id="PS50011">
    <property type="entry name" value="PROTEIN_KINASE_DOM"/>
    <property type="match status" value="1"/>
</dbReference>